<evidence type="ECO:0000313" key="2">
    <source>
        <dbReference type="EMBL" id="MBL1409388.1"/>
    </source>
</evidence>
<dbReference type="Proteomes" id="UP000625283">
    <property type="component" value="Unassembled WGS sequence"/>
</dbReference>
<gene>
    <name evidence="2" type="ORF">JKG61_11560</name>
</gene>
<dbReference type="PANTHER" id="PTHR30469:SF15">
    <property type="entry name" value="HLYD FAMILY OF SECRETION PROTEINS"/>
    <property type="match status" value="1"/>
</dbReference>
<evidence type="ECO:0000256" key="1">
    <source>
        <dbReference type="SAM" id="Coils"/>
    </source>
</evidence>
<keyword evidence="1" id="KW-0175">Coiled coil</keyword>
<evidence type="ECO:0000313" key="3">
    <source>
        <dbReference type="Proteomes" id="UP000625283"/>
    </source>
</evidence>
<dbReference type="Gene3D" id="2.40.50.100">
    <property type="match status" value="1"/>
</dbReference>
<feature type="coiled-coil region" evidence="1">
    <location>
        <begin position="96"/>
        <end position="130"/>
    </location>
</feature>
<proteinExistence type="predicted"/>
<dbReference type="EMBL" id="JAERTY010000005">
    <property type="protein sequence ID" value="MBL1409388.1"/>
    <property type="molecule type" value="Genomic_DNA"/>
</dbReference>
<protein>
    <submittedName>
        <fullName evidence="2">Efflux RND transporter periplasmic adaptor subunit</fullName>
    </submittedName>
</protein>
<comment type="caution">
    <text evidence="2">The sequence shown here is derived from an EMBL/GenBank/DDBJ whole genome shotgun (WGS) entry which is preliminary data.</text>
</comment>
<name>A0ABS1R3W1_9SPHI</name>
<dbReference type="RefSeq" id="WP_202103131.1">
    <property type="nucleotide sequence ID" value="NZ_JAERTY010000005.1"/>
</dbReference>
<sequence length="316" mass="35252">MNSIINKTAFLGILCTLWCYSCSSGGETEVDRGRKEILDEISDVRAIGKLTPSTADVIISSSVVGRVKEIFVKDGDSVGIGQVIAQLESEDAYLDLQRAQLEMSRLKVDIKTTEEEIAKATTILEERSQKYQTSRRLVELNAETKEVLEGDRSSWRQQKATLRGLQSQLEAQRLVLEEQNVNIKKVGKLYANLHIEAVGDGIINDLNVRLGQYIEPGQELGRIITTSNPIVEAEVDELFANEVKVGQKVSVYAVTSGDKSIRGELVYVSPILSNKSIFYDTANEAQDRRVRRVKIKLEEESGFVINTKVDCEIKIK</sequence>
<organism evidence="2 3">
    <name type="scientific">Sphingobacterium faecale</name>
    <dbReference type="NCBI Taxonomy" id="2803775"/>
    <lineage>
        <taxon>Bacteria</taxon>
        <taxon>Pseudomonadati</taxon>
        <taxon>Bacteroidota</taxon>
        <taxon>Sphingobacteriia</taxon>
        <taxon>Sphingobacteriales</taxon>
        <taxon>Sphingobacteriaceae</taxon>
        <taxon>Sphingobacterium</taxon>
    </lineage>
</organism>
<dbReference type="PANTHER" id="PTHR30469">
    <property type="entry name" value="MULTIDRUG RESISTANCE PROTEIN MDTA"/>
    <property type="match status" value="1"/>
</dbReference>
<dbReference type="SUPFAM" id="SSF51230">
    <property type="entry name" value="Single hybrid motif"/>
    <property type="match status" value="1"/>
</dbReference>
<dbReference type="InterPro" id="IPR011053">
    <property type="entry name" value="Single_hybrid_motif"/>
</dbReference>
<keyword evidence="3" id="KW-1185">Reference proteome</keyword>
<accession>A0ABS1R3W1</accession>
<reference evidence="2 3" key="1">
    <citation type="submission" date="2021-01" db="EMBL/GenBank/DDBJ databases">
        <title>C459-1 draft genome sequence.</title>
        <authorList>
            <person name="Zhang X.-F."/>
        </authorList>
    </citation>
    <scope>NUCLEOTIDE SEQUENCE [LARGE SCALE GENOMIC DNA]</scope>
    <source>
        <strain evidence="3">C459-1</strain>
    </source>
</reference>
<dbReference type="Gene3D" id="2.40.30.170">
    <property type="match status" value="1"/>
</dbReference>